<reference evidence="2 3" key="1">
    <citation type="submission" date="2019-09" db="EMBL/GenBank/DDBJ databases">
        <title>The Halomonas whole genome shotgun (WGS).</title>
        <authorList>
            <person name="Xie Z."/>
        </authorList>
    </citation>
    <scope>NUCLEOTIDE SEQUENCE [LARGE SCALE GENOMIC DNA]</scope>
    <source>
        <strain evidence="2 3">NBT06E8</strain>
    </source>
</reference>
<dbReference type="CDD" id="cd10035">
    <property type="entry name" value="UDG_like"/>
    <property type="match status" value="1"/>
</dbReference>
<evidence type="ECO:0000259" key="1">
    <source>
        <dbReference type="Pfam" id="PF03167"/>
    </source>
</evidence>
<name>A0ABQ6X5Y2_9GAMM</name>
<comment type="caution">
    <text evidence="2">The sequence shown here is derived from an EMBL/GenBank/DDBJ whole genome shotgun (WGS) entry which is preliminary data.</text>
</comment>
<dbReference type="SUPFAM" id="SSF52141">
    <property type="entry name" value="Uracil-DNA glycosylase-like"/>
    <property type="match status" value="1"/>
</dbReference>
<dbReference type="Gene3D" id="3.40.470.10">
    <property type="entry name" value="Uracil-DNA glycosylase-like domain"/>
    <property type="match status" value="1"/>
</dbReference>
<evidence type="ECO:0000313" key="2">
    <source>
        <dbReference type="EMBL" id="KAE8437443.1"/>
    </source>
</evidence>
<dbReference type="InterPro" id="IPR005122">
    <property type="entry name" value="Uracil-DNA_glycosylase-like"/>
</dbReference>
<organism evidence="2 3">
    <name type="scientific">Vreelandella piezotolerans</name>
    <dbReference type="NCBI Taxonomy" id="2609667"/>
    <lineage>
        <taxon>Bacteria</taxon>
        <taxon>Pseudomonadati</taxon>
        <taxon>Pseudomonadota</taxon>
        <taxon>Gammaproteobacteria</taxon>
        <taxon>Oceanospirillales</taxon>
        <taxon>Halomonadaceae</taxon>
        <taxon>Vreelandella</taxon>
    </lineage>
</organism>
<dbReference type="InterPro" id="IPR036895">
    <property type="entry name" value="Uracil-DNA_glycosylase-like_sf"/>
</dbReference>
<dbReference type="Pfam" id="PF03167">
    <property type="entry name" value="UDG"/>
    <property type="match status" value="1"/>
</dbReference>
<keyword evidence="3" id="KW-1185">Reference proteome</keyword>
<gene>
    <name evidence="2" type="ORF">F1978_14815</name>
</gene>
<dbReference type="Proteomes" id="UP000466130">
    <property type="component" value="Unassembled WGS sequence"/>
</dbReference>
<proteinExistence type="predicted"/>
<dbReference type="RefSeq" id="WP_153843789.1">
    <property type="nucleotide sequence ID" value="NZ_CP048602.1"/>
</dbReference>
<feature type="domain" description="Uracil-DNA glycosylase-like" evidence="1">
    <location>
        <begin position="110"/>
        <end position="198"/>
    </location>
</feature>
<sequence>MRADKFIQKISDFHFENVFNPYSDRCEVYDYADAPKKRRVLLKKMLCAASEVEIDSIWIGRDLGYRGGRRTGLALTDDIHLIHHANRWGIACEKINKGNAVPERTAAVIWSALAHISAPVFLWNVFPFHPFESGKPFSNRPHNAAERKVGEELLDDLIGILKPKRLIAIGNDAEKTARRYSDKCEYVKVRHPSYGGQNVFLEQIELLYKIKERSLTYNLFEET</sequence>
<protein>
    <submittedName>
        <fullName evidence="2">Uracil-DNA glycosylase</fullName>
    </submittedName>
</protein>
<accession>A0ABQ6X5Y2</accession>
<evidence type="ECO:0000313" key="3">
    <source>
        <dbReference type="Proteomes" id="UP000466130"/>
    </source>
</evidence>
<dbReference type="EMBL" id="VWRT01000018">
    <property type="protein sequence ID" value="KAE8437443.1"/>
    <property type="molecule type" value="Genomic_DNA"/>
</dbReference>